<evidence type="ECO:0000313" key="10">
    <source>
        <dbReference type="Proteomes" id="UP001500460"/>
    </source>
</evidence>
<keyword evidence="4" id="KW-0547">Nucleotide-binding</keyword>
<dbReference type="SMART" id="SM01260">
    <property type="entry name" value="LANC_like"/>
    <property type="match status" value="1"/>
</dbReference>
<dbReference type="SMART" id="SM00220">
    <property type="entry name" value="S_TKc"/>
    <property type="match status" value="1"/>
</dbReference>
<keyword evidence="10" id="KW-1185">Reference proteome</keyword>
<dbReference type="PANTHER" id="PTHR43289:SF6">
    <property type="entry name" value="SERINE_THREONINE-PROTEIN KINASE NEKL-3"/>
    <property type="match status" value="1"/>
</dbReference>
<feature type="compositionally biased region" description="Low complexity" evidence="7">
    <location>
        <begin position="469"/>
        <end position="479"/>
    </location>
</feature>
<evidence type="ECO:0000256" key="7">
    <source>
        <dbReference type="SAM" id="MobiDB-lite"/>
    </source>
</evidence>
<dbReference type="InterPro" id="IPR058053">
    <property type="entry name" value="RamC_C"/>
</dbReference>
<keyword evidence="5" id="KW-0418">Kinase</keyword>
<keyword evidence="2" id="KW-0723">Serine/threonine-protein kinase</keyword>
<evidence type="ECO:0000256" key="2">
    <source>
        <dbReference type="ARBA" id="ARBA00022527"/>
    </source>
</evidence>
<keyword evidence="3" id="KW-0808">Transferase</keyword>
<dbReference type="PANTHER" id="PTHR43289">
    <property type="entry name" value="MITOGEN-ACTIVATED PROTEIN KINASE KINASE KINASE 20-RELATED"/>
    <property type="match status" value="1"/>
</dbReference>
<accession>A0ABN3JZW4</accession>
<dbReference type="CDD" id="cd04791">
    <property type="entry name" value="LanC_SerThrkinase"/>
    <property type="match status" value="1"/>
</dbReference>
<dbReference type="Pfam" id="PF00069">
    <property type="entry name" value="Pkinase"/>
    <property type="match status" value="1"/>
</dbReference>
<evidence type="ECO:0000256" key="5">
    <source>
        <dbReference type="ARBA" id="ARBA00022777"/>
    </source>
</evidence>
<dbReference type="PRINTS" id="PR01955">
    <property type="entry name" value="LANCFRANKIA"/>
</dbReference>
<dbReference type="Pfam" id="PF05147">
    <property type="entry name" value="LANC_like"/>
    <property type="match status" value="1"/>
</dbReference>
<evidence type="ECO:0000259" key="8">
    <source>
        <dbReference type="PROSITE" id="PS50011"/>
    </source>
</evidence>
<gene>
    <name evidence="9" type="primary">lanKC</name>
    <name evidence="9" type="ORF">GCM10010421_41040</name>
</gene>
<dbReference type="SUPFAM" id="SSF158745">
    <property type="entry name" value="LanC-like"/>
    <property type="match status" value="1"/>
</dbReference>
<dbReference type="NCBIfam" id="NF038151">
    <property type="entry name" value="lanthi_synth_III"/>
    <property type="match status" value="1"/>
</dbReference>
<dbReference type="Gene3D" id="1.50.10.20">
    <property type="match status" value="1"/>
</dbReference>
<sequence length="851" mass="91599">MDAHRRVMFLAPGTPFFDRDEAGAGDVDDDFRAVTADTPDGWSCDTGPDWTMLAPHGFRMPLQGWKIHVSATAENAARILARSWDWLVPQRMAFKFIRSRQVLLRRNGKYGDRGASGKFITIYPEDETRLASALNELGALLDGEQGPYILSDLRWRSGPLYVRYGGFVARTMKTERGETVPCIEDPEGRLVPDRRGPSFRPPEWVTIPDCLEEAVKARNAGTLNDFPYRAEQALHFSNGGGVYRATDLRTGAPVLLREARPLAGIDTNGEDAVARLLRERDCLRRLGGLPWVPELVEARVGHEHHFLVREYVEGETLAVRTTRDNPSSPGADPERTADYTRWALDVLDQIEQGVRAMHQRGVVFGDLHPGNVMVRPDGSIAFIDLETASTDLTARQIHAAPGFAAPSTHRGKDIDRYALGCLRLALFTPLTSLLPWDADKADQLIELVQARYPVPADYGDKVRADLAPLPAADGAGTPDGHPDAEPVDPPTVAGRGLAEGRIDRAAVEQGILMTATPHREDRLFPGDTAQFILPEGGACLAYGAAGVLWALSEAGADIPAAHVDWLEQTARRFAEPSPGLYTGMSGIACALERLGRTDAATALLKEADRAEPANDSLLDGRAGLGLAHLHMARATGDDAALKRAMVLAEQVAENAGGRPPRRGEAGLMRGRSGGALLLLRLHAHTHDTGLLDRARDLLDTDLRALGWTARPDAEEGWAEGAVGARPTFAAGSGGTALVLKEYLAGRHEPRFALACETVLRSALDCVPHTAGLFHGFAGVLLTATRLAGPAEATAVERLVATVDLYRVAHEGRPAFLGLENVRLTTDLATGAAGVLLALNAADTPAGATAFL</sequence>
<dbReference type="InterPro" id="IPR000719">
    <property type="entry name" value="Prot_kinase_dom"/>
</dbReference>
<evidence type="ECO:0000313" key="9">
    <source>
        <dbReference type="EMBL" id="GAA2445428.1"/>
    </source>
</evidence>
<keyword evidence="6" id="KW-0067">ATP-binding</keyword>
<reference evidence="9 10" key="1">
    <citation type="journal article" date="2019" name="Int. J. Syst. Evol. Microbiol.">
        <title>The Global Catalogue of Microorganisms (GCM) 10K type strain sequencing project: providing services to taxonomists for standard genome sequencing and annotation.</title>
        <authorList>
            <consortium name="The Broad Institute Genomics Platform"/>
            <consortium name="The Broad Institute Genome Sequencing Center for Infectious Disease"/>
            <person name="Wu L."/>
            <person name="Ma J."/>
        </authorList>
    </citation>
    <scope>NUCLEOTIDE SEQUENCE [LARGE SCALE GENOMIC DNA]</scope>
    <source>
        <strain evidence="9 10">JCM 6922</strain>
    </source>
</reference>
<dbReference type="EMBL" id="BAAATK010000027">
    <property type="protein sequence ID" value="GAA2445428.1"/>
    <property type="molecule type" value="Genomic_DNA"/>
</dbReference>
<dbReference type="RefSeq" id="WP_344605544.1">
    <property type="nucleotide sequence ID" value="NZ_BAAATK010000027.1"/>
</dbReference>
<dbReference type="PROSITE" id="PS50011">
    <property type="entry name" value="PROTEIN_KINASE_DOM"/>
    <property type="match status" value="1"/>
</dbReference>
<feature type="region of interest" description="Disordered" evidence="7">
    <location>
        <begin position="469"/>
        <end position="495"/>
    </location>
</feature>
<dbReference type="InterPro" id="IPR053524">
    <property type="entry name" value="Aerial_hyphae_peptide-synth"/>
</dbReference>
<protein>
    <recommendedName>
        <fullName evidence="1">non-specific serine/threonine protein kinase</fullName>
        <ecNumber evidence="1">2.7.11.1</ecNumber>
    </recommendedName>
</protein>
<proteinExistence type="predicted"/>
<dbReference type="InterPro" id="IPR057929">
    <property type="entry name" value="RamC_N"/>
</dbReference>
<dbReference type="Pfam" id="PF25816">
    <property type="entry name" value="RamC_N"/>
    <property type="match status" value="1"/>
</dbReference>
<dbReference type="SUPFAM" id="SSF56112">
    <property type="entry name" value="Protein kinase-like (PK-like)"/>
    <property type="match status" value="1"/>
</dbReference>
<dbReference type="InterPro" id="IPR011009">
    <property type="entry name" value="Kinase-like_dom_sf"/>
</dbReference>
<organism evidence="9 10">
    <name type="scientific">Streptomyces glaucus</name>
    <dbReference type="NCBI Taxonomy" id="284029"/>
    <lineage>
        <taxon>Bacteria</taxon>
        <taxon>Bacillati</taxon>
        <taxon>Actinomycetota</taxon>
        <taxon>Actinomycetes</taxon>
        <taxon>Kitasatosporales</taxon>
        <taxon>Streptomycetaceae</taxon>
        <taxon>Streptomyces</taxon>
    </lineage>
</organism>
<evidence type="ECO:0000256" key="6">
    <source>
        <dbReference type="ARBA" id="ARBA00022840"/>
    </source>
</evidence>
<dbReference type="PRINTS" id="PR01950">
    <property type="entry name" value="LANCSUPER"/>
</dbReference>
<evidence type="ECO:0000256" key="3">
    <source>
        <dbReference type="ARBA" id="ARBA00022679"/>
    </source>
</evidence>
<feature type="domain" description="Protein kinase" evidence="8">
    <location>
        <begin position="228"/>
        <end position="492"/>
    </location>
</feature>
<dbReference type="Proteomes" id="UP001500460">
    <property type="component" value="Unassembled WGS sequence"/>
</dbReference>
<dbReference type="InterPro" id="IPR007822">
    <property type="entry name" value="LANC-like"/>
</dbReference>
<dbReference type="EC" id="2.7.11.1" evidence="1"/>
<evidence type="ECO:0000256" key="1">
    <source>
        <dbReference type="ARBA" id="ARBA00012513"/>
    </source>
</evidence>
<dbReference type="Gene3D" id="1.10.510.10">
    <property type="entry name" value="Transferase(Phosphotransferase) domain 1"/>
    <property type="match status" value="1"/>
</dbReference>
<name>A0ABN3JZW4_9ACTN</name>
<comment type="caution">
    <text evidence="9">The sequence shown here is derived from an EMBL/GenBank/DDBJ whole genome shotgun (WGS) entry which is preliminary data.</text>
</comment>
<evidence type="ECO:0000256" key="4">
    <source>
        <dbReference type="ARBA" id="ARBA00022741"/>
    </source>
</evidence>